<evidence type="ECO:0000313" key="1">
    <source>
        <dbReference type="EMBL" id="QSG15705.1"/>
    </source>
</evidence>
<proteinExistence type="predicted"/>
<dbReference type="AlphaFoldDB" id="A0A897NVW7"/>
<dbReference type="EMBL" id="CP064791">
    <property type="protein sequence ID" value="QSG15705.1"/>
    <property type="molecule type" value="Genomic_DNA"/>
</dbReference>
<dbReference type="GeneID" id="68858822"/>
<dbReference type="Pfam" id="PF20509">
    <property type="entry name" value="DUF6735"/>
    <property type="match status" value="2"/>
</dbReference>
<protein>
    <submittedName>
        <fullName evidence="1">Uncharacterized protein</fullName>
    </submittedName>
</protein>
<sequence>MAHRALVAYERPDGRYDVHTSRLGGLDCRLARTISPTDPYAGGDVDPEPNVVARPFEHVLTMVDLARHEAIYRVGTDYRVRTYLPLWFGLDHYVGPDAPADRGLIVAVDGPDEAARLRTWFQSAKGVLADGISDGALGVADADRILTEAVRTRVDGEIHRPDGTDGY</sequence>
<dbReference type="Proteomes" id="UP000663292">
    <property type="component" value="Chromosome"/>
</dbReference>
<organism evidence="1 2">
    <name type="scientific">Halapricum desulfuricans</name>
    <dbReference type="NCBI Taxonomy" id="2841257"/>
    <lineage>
        <taxon>Archaea</taxon>
        <taxon>Methanobacteriati</taxon>
        <taxon>Methanobacteriota</taxon>
        <taxon>Stenosarchaea group</taxon>
        <taxon>Halobacteria</taxon>
        <taxon>Halobacteriales</taxon>
        <taxon>Haloarculaceae</taxon>
        <taxon>Halapricum</taxon>
    </lineage>
</organism>
<accession>A0A897NVW7</accession>
<evidence type="ECO:0000313" key="2">
    <source>
        <dbReference type="Proteomes" id="UP000663292"/>
    </source>
</evidence>
<gene>
    <name evidence="1" type="ORF">HSEST_2190</name>
</gene>
<reference evidence="1 2" key="1">
    <citation type="submission" date="2020-11" db="EMBL/GenBank/DDBJ databases">
        <title>Carbohydrate-dependent, anaerobic sulfur respiration: A novel catabolism in halophilic archaea.</title>
        <authorList>
            <person name="Sorokin D.Y."/>
            <person name="Messina E."/>
            <person name="Smedile F."/>
            <person name="La Cono V."/>
            <person name="Hallsworth J.E."/>
            <person name="Yakimov M.M."/>
        </authorList>
    </citation>
    <scope>NUCLEOTIDE SEQUENCE [LARGE SCALE GENOMIC DNA]</scope>
    <source>
        <strain evidence="1 2">HSR-Est</strain>
    </source>
</reference>
<keyword evidence="2" id="KW-1185">Reference proteome</keyword>
<dbReference type="RefSeq" id="WP_229120960.1">
    <property type="nucleotide sequence ID" value="NZ_CP064791.1"/>
</dbReference>
<dbReference type="InterPro" id="IPR046622">
    <property type="entry name" value="DUF6735"/>
</dbReference>
<name>A0A897NVW7_9EURY</name>